<evidence type="ECO:0000313" key="1">
    <source>
        <dbReference type="EMBL" id="KAJ8890107.1"/>
    </source>
</evidence>
<protein>
    <submittedName>
        <fullName evidence="1">Uncharacterized protein</fullName>
    </submittedName>
</protein>
<reference evidence="1 2" key="1">
    <citation type="submission" date="2023-02" db="EMBL/GenBank/DDBJ databases">
        <title>LHISI_Scaffold_Assembly.</title>
        <authorList>
            <person name="Stuart O.P."/>
            <person name="Cleave R."/>
            <person name="Magrath M.J.L."/>
            <person name="Mikheyev A.S."/>
        </authorList>
    </citation>
    <scope>NUCLEOTIDE SEQUENCE [LARGE SCALE GENOMIC DNA]</scope>
    <source>
        <strain evidence="1">Daus_M_001</strain>
        <tissue evidence="1">Leg muscle</tissue>
    </source>
</reference>
<evidence type="ECO:0000313" key="2">
    <source>
        <dbReference type="Proteomes" id="UP001159363"/>
    </source>
</evidence>
<accession>A0ABQ9I0S6</accession>
<comment type="caution">
    <text evidence="1">The sequence shown here is derived from an EMBL/GenBank/DDBJ whole genome shotgun (WGS) entry which is preliminary data.</text>
</comment>
<keyword evidence="2" id="KW-1185">Reference proteome</keyword>
<name>A0ABQ9I0S6_9NEOP</name>
<dbReference type="Proteomes" id="UP001159363">
    <property type="component" value="Chromosome 3"/>
</dbReference>
<sequence length="168" mass="18990">MPTLDHVVRQFWQIEEILLPFPLNLMILSVKKPLDDTGRCSVTLSCKDPSPTFGVSCVPAFHCLHSLEYRLLRDPPLQAAYAAFMDDYIEQGQMSLVPESQLIATSYYSPHHTVHKHDNTTTKLRVDCDKIYIIRVLADGRLGRCWTGERGIAVAKSSQAGNFLPQFQ</sequence>
<dbReference type="EMBL" id="JARBHB010000003">
    <property type="protein sequence ID" value="KAJ8890107.1"/>
    <property type="molecule type" value="Genomic_DNA"/>
</dbReference>
<proteinExistence type="predicted"/>
<gene>
    <name evidence="1" type="ORF">PR048_009614</name>
</gene>
<feature type="non-terminal residue" evidence="1">
    <location>
        <position position="168"/>
    </location>
</feature>
<organism evidence="1 2">
    <name type="scientific">Dryococelus australis</name>
    <dbReference type="NCBI Taxonomy" id="614101"/>
    <lineage>
        <taxon>Eukaryota</taxon>
        <taxon>Metazoa</taxon>
        <taxon>Ecdysozoa</taxon>
        <taxon>Arthropoda</taxon>
        <taxon>Hexapoda</taxon>
        <taxon>Insecta</taxon>
        <taxon>Pterygota</taxon>
        <taxon>Neoptera</taxon>
        <taxon>Polyneoptera</taxon>
        <taxon>Phasmatodea</taxon>
        <taxon>Verophasmatodea</taxon>
        <taxon>Anareolatae</taxon>
        <taxon>Phasmatidae</taxon>
        <taxon>Eurycanthinae</taxon>
        <taxon>Dryococelus</taxon>
    </lineage>
</organism>